<evidence type="ECO:0000313" key="3">
    <source>
        <dbReference type="Proteomes" id="UP000075920"/>
    </source>
</evidence>
<dbReference type="VEuPathDB" id="VectorBase:AMIN001827"/>
<dbReference type="EnsemblMetazoa" id="AMIN001827-RA">
    <property type="protein sequence ID" value="AMIN001827-PA"/>
    <property type="gene ID" value="AMIN001827"/>
</dbReference>
<proteinExistence type="predicted"/>
<name>A0A182VUT3_9DIPT</name>
<protein>
    <submittedName>
        <fullName evidence="2">Uncharacterized protein</fullName>
    </submittedName>
</protein>
<organism evidence="2 3">
    <name type="scientific">Anopheles minimus</name>
    <dbReference type="NCBI Taxonomy" id="112268"/>
    <lineage>
        <taxon>Eukaryota</taxon>
        <taxon>Metazoa</taxon>
        <taxon>Ecdysozoa</taxon>
        <taxon>Arthropoda</taxon>
        <taxon>Hexapoda</taxon>
        <taxon>Insecta</taxon>
        <taxon>Pterygota</taxon>
        <taxon>Neoptera</taxon>
        <taxon>Endopterygota</taxon>
        <taxon>Diptera</taxon>
        <taxon>Nematocera</taxon>
        <taxon>Culicoidea</taxon>
        <taxon>Culicidae</taxon>
        <taxon>Anophelinae</taxon>
        <taxon>Anopheles</taxon>
    </lineage>
</organism>
<reference evidence="3" key="1">
    <citation type="submission" date="2013-03" db="EMBL/GenBank/DDBJ databases">
        <title>The Genome Sequence of Anopheles minimus MINIMUS1.</title>
        <authorList>
            <consortium name="The Broad Institute Genomics Platform"/>
            <person name="Neafsey D.E."/>
            <person name="Walton C."/>
            <person name="Walker B."/>
            <person name="Young S.K."/>
            <person name="Zeng Q."/>
            <person name="Gargeya S."/>
            <person name="Fitzgerald M."/>
            <person name="Haas B."/>
            <person name="Abouelleil A."/>
            <person name="Allen A.W."/>
            <person name="Alvarado L."/>
            <person name="Arachchi H.M."/>
            <person name="Berlin A.M."/>
            <person name="Chapman S.B."/>
            <person name="Gainer-Dewar J."/>
            <person name="Goldberg J."/>
            <person name="Griggs A."/>
            <person name="Gujja S."/>
            <person name="Hansen M."/>
            <person name="Howarth C."/>
            <person name="Imamovic A."/>
            <person name="Ireland A."/>
            <person name="Larimer J."/>
            <person name="McCowan C."/>
            <person name="Murphy C."/>
            <person name="Pearson M."/>
            <person name="Poon T.W."/>
            <person name="Priest M."/>
            <person name="Roberts A."/>
            <person name="Saif S."/>
            <person name="Shea T."/>
            <person name="Sisk P."/>
            <person name="Sykes S."/>
            <person name="Wortman J."/>
            <person name="Nusbaum C."/>
            <person name="Birren B."/>
        </authorList>
    </citation>
    <scope>NUCLEOTIDE SEQUENCE [LARGE SCALE GENOMIC DNA]</scope>
    <source>
        <strain evidence="3">MINIMUS1</strain>
    </source>
</reference>
<evidence type="ECO:0000313" key="2">
    <source>
        <dbReference type="EnsemblMetazoa" id="AMIN001827-PA"/>
    </source>
</evidence>
<dbReference type="AlphaFoldDB" id="A0A182VUT3"/>
<feature type="transmembrane region" description="Helical" evidence="1">
    <location>
        <begin position="20"/>
        <end position="43"/>
    </location>
</feature>
<accession>A0A182VUT3</accession>
<reference evidence="2" key="2">
    <citation type="submission" date="2020-05" db="UniProtKB">
        <authorList>
            <consortium name="EnsemblMetazoa"/>
        </authorList>
    </citation>
    <scope>IDENTIFICATION</scope>
    <source>
        <strain evidence="2">MINIMUS1</strain>
    </source>
</reference>
<keyword evidence="1" id="KW-1133">Transmembrane helix</keyword>
<keyword evidence="1" id="KW-0472">Membrane</keyword>
<keyword evidence="1" id="KW-0812">Transmembrane</keyword>
<evidence type="ECO:0000256" key="1">
    <source>
        <dbReference type="SAM" id="Phobius"/>
    </source>
</evidence>
<dbReference type="Proteomes" id="UP000075920">
    <property type="component" value="Unassembled WGS sequence"/>
</dbReference>
<sequence length="59" mass="6555">MPVRQHLTLTQFMFKDEGTVAHAASFPSGLPILVLVVVIFIRINQIFILSTTMAVGRPM</sequence>
<keyword evidence="3" id="KW-1185">Reference proteome</keyword>